<name>A0ABQ3T8K5_9ACTN</name>
<dbReference type="Pfam" id="PF13454">
    <property type="entry name" value="NAD_binding_9"/>
    <property type="match status" value="1"/>
</dbReference>
<protein>
    <recommendedName>
        <fullName evidence="2">FAD-dependent urate hydroxylase HpyO/Asp monooxygenase CreE-like FAD/NAD(P)-binding domain-containing protein</fullName>
    </recommendedName>
</protein>
<dbReference type="InterPro" id="IPR038732">
    <property type="entry name" value="HpyO/CreE_NAD-binding"/>
</dbReference>
<dbReference type="InterPro" id="IPR052189">
    <property type="entry name" value="L-asp_N-monooxygenase_NS-form"/>
</dbReference>
<keyword evidence="4" id="KW-1185">Reference proteome</keyword>
<reference evidence="4" key="1">
    <citation type="submission" date="2023-07" db="EMBL/GenBank/DDBJ databases">
        <title>Whole genome shotgun sequence of Streptomyces spororaveus NBRC 15456.</title>
        <authorList>
            <person name="Komaki H."/>
            <person name="Tamura T."/>
        </authorList>
    </citation>
    <scope>NUCLEOTIDE SEQUENCE [LARGE SCALE GENOMIC DNA]</scope>
    <source>
        <strain evidence="4">NBRC 15456</strain>
    </source>
</reference>
<comment type="caution">
    <text evidence="3">The sequence shown here is derived from an EMBL/GenBank/DDBJ whole genome shotgun (WGS) entry which is preliminary data.</text>
</comment>
<dbReference type="Proteomes" id="UP000608522">
    <property type="component" value="Unassembled WGS sequence"/>
</dbReference>
<dbReference type="RefSeq" id="WP_202198876.1">
    <property type="nucleotide sequence ID" value="NZ_BAAATO010000077.1"/>
</dbReference>
<evidence type="ECO:0000313" key="4">
    <source>
        <dbReference type="Proteomes" id="UP000608522"/>
    </source>
</evidence>
<dbReference type="PANTHER" id="PTHR40254">
    <property type="entry name" value="BLR0577 PROTEIN"/>
    <property type="match status" value="1"/>
</dbReference>
<evidence type="ECO:0000256" key="1">
    <source>
        <dbReference type="SAM" id="MobiDB-lite"/>
    </source>
</evidence>
<dbReference type="Gene3D" id="3.50.50.60">
    <property type="entry name" value="FAD/NAD(P)-binding domain"/>
    <property type="match status" value="1"/>
</dbReference>
<organism evidence="3 4">
    <name type="scientific">Streptomyces spororaveus</name>
    <dbReference type="NCBI Taxonomy" id="284039"/>
    <lineage>
        <taxon>Bacteria</taxon>
        <taxon>Bacillati</taxon>
        <taxon>Actinomycetota</taxon>
        <taxon>Actinomycetes</taxon>
        <taxon>Kitasatosporales</taxon>
        <taxon>Streptomycetaceae</taxon>
        <taxon>Streptomyces</taxon>
    </lineage>
</organism>
<dbReference type="PANTHER" id="PTHR40254:SF1">
    <property type="entry name" value="BLR0577 PROTEIN"/>
    <property type="match status" value="1"/>
</dbReference>
<feature type="domain" description="FAD-dependent urate hydroxylase HpyO/Asp monooxygenase CreE-like FAD/NAD(P)-binding" evidence="2">
    <location>
        <begin position="7"/>
        <end position="168"/>
    </location>
</feature>
<evidence type="ECO:0000259" key="2">
    <source>
        <dbReference type="Pfam" id="PF13454"/>
    </source>
</evidence>
<sequence>MSPVRIAVIGVGPRGLSALERVISHTALDGSPVELLLIEPGELGVGIHEAKQPDYLLLNTIASQLTIFSDARMTPGAPVTTGPDFFEWCGQRHGAVEFDDFLPRRLLGEYLQWAAGELLDRASGSDRLTVRHLRAVASSVRQDSDGATVTLADGAEHRVDLAVVTTGHGIAAGPPVTADGFIAMPYPLPDQVDAIADDATVALLGTGLTAMDVIAALTVGRGGEFTEDGYQPSGREPRIVLANRTGWLPCGRPATTRERRAAPAAFLTQAAVAELREGTEDGRLDFRRDIEPLILREALGRMDSATPEETATVERILRPTRETSPSYEQYVAELVERASADLREAERGLGTSAVKEGLEILRDHRDGLRAAVDPPGLTEESHRYFMSEYVPLVNRTVIGPQKERIDELLRLMAAGVVVPGPGPRAELSRDGDGWVLTSTALDEPHRIAADLVIKANMDWPVIDPELDPIACSLRDWAAPGPDGALRLDRDGFVVQAEGPDGPRAVAVFGPPAEGASYYNHYVPSPGVWSRALTDLDRVLGPVLGTGRSNGSPGSDLPASNSQSL</sequence>
<evidence type="ECO:0000313" key="3">
    <source>
        <dbReference type="EMBL" id="GHI76744.1"/>
    </source>
</evidence>
<dbReference type="EMBL" id="BNED01000005">
    <property type="protein sequence ID" value="GHI76744.1"/>
    <property type="molecule type" value="Genomic_DNA"/>
</dbReference>
<dbReference type="InterPro" id="IPR036188">
    <property type="entry name" value="FAD/NAD-bd_sf"/>
</dbReference>
<gene>
    <name evidence="3" type="ORF">Sspor_23050</name>
</gene>
<proteinExistence type="predicted"/>
<feature type="region of interest" description="Disordered" evidence="1">
    <location>
        <begin position="543"/>
        <end position="564"/>
    </location>
</feature>
<dbReference type="SUPFAM" id="SSF51905">
    <property type="entry name" value="FAD/NAD(P)-binding domain"/>
    <property type="match status" value="1"/>
</dbReference>
<feature type="compositionally biased region" description="Polar residues" evidence="1">
    <location>
        <begin position="546"/>
        <end position="564"/>
    </location>
</feature>
<accession>A0ABQ3T8K5</accession>